<protein>
    <submittedName>
        <fullName evidence="1">Uncharacterized protein</fullName>
    </submittedName>
</protein>
<dbReference type="Proteomes" id="UP000265520">
    <property type="component" value="Unassembled WGS sequence"/>
</dbReference>
<reference evidence="1 2" key="1">
    <citation type="journal article" date="2018" name="Front. Plant Sci.">
        <title>Red Clover (Trifolium pratense) and Zigzag Clover (T. medium) - A Picture of Genomic Similarities and Differences.</title>
        <authorList>
            <person name="Dluhosova J."/>
            <person name="Istvanek J."/>
            <person name="Nedelnik J."/>
            <person name="Repkova J."/>
        </authorList>
    </citation>
    <scope>NUCLEOTIDE SEQUENCE [LARGE SCALE GENOMIC DNA]</scope>
    <source>
        <strain evidence="2">cv. 10/8</strain>
        <tissue evidence="1">Leaf</tissue>
    </source>
</reference>
<feature type="non-terminal residue" evidence="1">
    <location>
        <position position="65"/>
    </location>
</feature>
<comment type="caution">
    <text evidence="1">The sequence shown here is derived from an EMBL/GenBank/DDBJ whole genome shotgun (WGS) entry which is preliminary data.</text>
</comment>
<feature type="non-terminal residue" evidence="1">
    <location>
        <position position="1"/>
    </location>
</feature>
<dbReference type="EMBL" id="LXQA011387755">
    <property type="protein sequence ID" value="MCI95473.1"/>
    <property type="molecule type" value="Genomic_DNA"/>
</dbReference>
<proteinExistence type="predicted"/>
<organism evidence="1 2">
    <name type="scientific">Trifolium medium</name>
    <dbReference type="NCBI Taxonomy" id="97028"/>
    <lineage>
        <taxon>Eukaryota</taxon>
        <taxon>Viridiplantae</taxon>
        <taxon>Streptophyta</taxon>
        <taxon>Embryophyta</taxon>
        <taxon>Tracheophyta</taxon>
        <taxon>Spermatophyta</taxon>
        <taxon>Magnoliopsida</taxon>
        <taxon>eudicotyledons</taxon>
        <taxon>Gunneridae</taxon>
        <taxon>Pentapetalae</taxon>
        <taxon>rosids</taxon>
        <taxon>fabids</taxon>
        <taxon>Fabales</taxon>
        <taxon>Fabaceae</taxon>
        <taxon>Papilionoideae</taxon>
        <taxon>50 kb inversion clade</taxon>
        <taxon>NPAAA clade</taxon>
        <taxon>Hologalegina</taxon>
        <taxon>IRL clade</taxon>
        <taxon>Trifolieae</taxon>
        <taxon>Trifolium</taxon>
    </lineage>
</organism>
<evidence type="ECO:0000313" key="2">
    <source>
        <dbReference type="Proteomes" id="UP000265520"/>
    </source>
</evidence>
<keyword evidence="2" id="KW-1185">Reference proteome</keyword>
<name>A0A392W6S5_9FABA</name>
<sequence length="65" mass="6984">SGRVMNKSFELGSNRVTETTAVNVKNGAWLIEGVSFDSFILGSRDIKVLEARNEGGSQIAGFHGK</sequence>
<accession>A0A392W6S5</accession>
<evidence type="ECO:0000313" key="1">
    <source>
        <dbReference type="EMBL" id="MCI95473.1"/>
    </source>
</evidence>
<dbReference type="AlphaFoldDB" id="A0A392W6S5"/>